<evidence type="ECO:0000313" key="3">
    <source>
        <dbReference type="Proteomes" id="UP001139311"/>
    </source>
</evidence>
<dbReference type="AlphaFoldDB" id="A0A9X1LCB1"/>
<feature type="chain" id="PRO_5040930282" evidence="1">
    <location>
        <begin position="21"/>
        <end position="203"/>
    </location>
</feature>
<accession>A0A9X1LCB1</accession>
<protein>
    <submittedName>
        <fullName evidence="2">Glycine zipper family protein</fullName>
    </submittedName>
</protein>
<gene>
    <name evidence="2" type="ORF">LHA35_20015</name>
</gene>
<dbReference type="PROSITE" id="PS51257">
    <property type="entry name" value="PROKAR_LIPOPROTEIN"/>
    <property type="match status" value="1"/>
</dbReference>
<reference evidence="2" key="1">
    <citation type="submission" date="2021-10" db="EMBL/GenBank/DDBJ databases">
        <title>Roseicella aerolatum sp. nov., isolated from aerosols of e-waste dismantling site.</title>
        <authorList>
            <person name="Qin T."/>
        </authorList>
    </citation>
    <scope>NUCLEOTIDE SEQUENCE</scope>
    <source>
        <strain evidence="2">GB24</strain>
    </source>
</reference>
<evidence type="ECO:0000313" key="2">
    <source>
        <dbReference type="EMBL" id="MCB4824020.1"/>
    </source>
</evidence>
<feature type="signal peptide" evidence="1">
    <location>
        <begin position="1"/>
        <end position="20"/>
    </location>
</feature>
<dbReference type="Proteomes" id="UP001139311">
    <property type="component" value="Unassembled WGS sequence"/>
</dbReference>
<sequence>MTTTRAALALLIPLSLGACAVAPPTGPSVLALPAKGKDLATFQAEDANCRNYAAAQTGNTPANAANQAAVGSAAIGTGLGAATGALIGSAGAAMGTGAAIGAGAGLLAGSAIGAGNAQASAGSLQQRYDNAYTQCIASTGNSVQAPPLPMVTAYPAPAYPYPTPYAYPYPPPYAYPYHGPGWYWGPSVSFGVYRGWGGWHRRW</sequence>
<name>A0A9X1LCB1_9PROT</name>
<proteinExistence type="predicted"/>
<keyword evidence="1" id="KW-0732">Signal</keyword>
<keyword evidence="3" id="KW-1185">Reference proteome</keyword>
<dbReference type="EMBL" id="JAJAQI010000035">
    <property type="protein sequence ID" value="MCB4824020.1"/>
    <property type="molecule type" value="Genomic_DNA"/>
</dbReference>
<dbReference type="RefSeq" id="WP_226611435.1">
    <property type="nucleotide sequence ID" value="NZ_JAJAQI010000035.1"/>
</dbReference>
<comment type="caution">
    <text evidence="2">The sequence shown here is derived from an EMBL/GenBank/DDBJ whole genome shotgun (WGS) entry which is preliminary data.</text>
</comment>
<evidence type="ECO:0000256" key="1">
    <source>
        <dbReference type="SAM" id="SignalP"/>
    </source>
</evidence>
<organism evidence="2 3">
    <name type="scientific">Roseicella aerolata</name>
    <dbReference type="NCBI Taxonomy" id="2883479"/>
    <lineage>
        <taxon>Bacteria</taxon>
        <taxon>Pseudomonadati</taxon>
        <taxon>Pseudomonadota</taxon>
        <taxon>Alphaproteobacteria</taxon>
        <taxon>Acetobacterales</taxon>
        <taxon>Roseomonadaceae</taxon>
        <taxon>Roseicella</taxon>
    </lineage>
</organism>